<dbReference type="Proteomes" id="UP000314294">
    <property type="component" value="Unassembled WGS sequence"/>
</dbReference>
<evidence type="ECO:0000313" key="3">
    <source>
        <dbReference type="Proteomes" id="UP000314294"/>
    </source>
</evidence>
<accession>A0A4Z2FWR9</accession>
<dbReference type="AlphaFoldDB" id="A0A4Z2FWR9"/>
<keyword evidence="3" id="KW-1185">Reference proteome</keyword>
<reference evidence="2 3" key="1">
    <citation type="submission" date="2019-03" db="EMBL/GenBank/DDBJ databases">
        <title>First draft genome of Liparis tanakae, snailfish: a comprehensive survey of snailfish specific genes.</title>
        <authorList>
            <person name="Kim W."/>
            <person name="Song I."/>
            <person name="Jeong J.-H."/>
            <person name="Kim D."/>
            <person name="Kim S."/>
            <person name="Ryu S."/>
            <person name="Song J.Y."/>
            <person name="Lee S.K."/>
        </authorList>
    </citation>
    <scope>NUCLEOTIDE SEQUENCE [LARGE SCALE GENOMIC DNA]</scope>
    <source>
        <tissue evidence="2">Muscle</tissue>
    </source>
</reference>
<name>A0A4Z2FWR9_9TELE</name>
<proteinExistence type="predicted"/>
<evidence type="ECO:0000313" key="2">
    <source>
        <dbReference type="EMBL" id="TNN45335.1"/>
    </source>
</evidence>
<evidence type="ECO:0000256" key="1">
    <source>
        <dbReference type="SAM" id="MobiDB-lite"/>
    </source>
</evidence>
<protein>
    <submittedName>
        <fullName evidence="2">Uncharacterized protein</fullName>
    </submittedName>
</protein>
<gene>
    <name evidence="2" type="ORF">EYF80_044476</name>
</gene>
<dbReference type="EMBL" id="SRLO01000853">
    <property type="protein sequence ID" value="TNN45335.1"/>
    <property type="molecule type" value="Genomic_DNA"/>
</dbReference>
<comment type="caution">
    <text evidence="2">The sequence shown here is derived from an EMBL/GenBank/DDBJ whole genome shotgun (WGS) entry which is preliminary data.</text>
</comment>
<feature type="region of interest" description="Disordered" evidence="1">
    <location>
        <begin position="31"/>
        <end position="61"/>
    </location>
</feature>
<sequence>MKGRLRKEPRTGILLMKPTTTGKKPLVRSVRGRCVPNPRSTPPRLNLSPFGSSYLNKRKKP</sequence>
<organism evidence="2 3">
    <name type="scientific">Liparis tanakae</name>
    <name type="common">Tanaka's snailfish</name>
    <dbReference type="NCBI Taxonomy" id="230148"/>
    <lineage>
        <taxon>Eukaryota</taxon>
        <taxon>Metazoa</taxon>
        <taxon>Chordata</taxon>
        <taxon>Craniata</taxon>
        <taxon>Vertebrata</taxon>
        <taxon>Euteleostomi</taxon>
        <taxon>Actinopterygii</taxon>
        <taxon>Neopterygii</taxon>
        <taxon>Teleostei</taxon>
        <taxon>Neoteleostei</taxon>
        <taxon>Acanthomorphata</taxon>
        <taxon>Eupercaria</taxon>
        <taxon>Perciformes</taxon>
        <taxon>Cottioidei</taxon>
        <taxon>Cottales</taxon>
        <taxon>Liparidae</taxon>
        <taxon>Liparis</taxon>
    </lineage>
</organism>